<feature type="domain" description="Tudor" evidence="2">
    <location>
        <begin position="965"/>
        <end position="1021"/>
    </location>
</feature>
<feature type="domain" description="Tudor" evidence="2">
    <location>
        <begin position="749"/>
        <end position="808"/>
    </location>
</feature>
<dbReference type="FunFam" id="2.30.30.140:FF:000018">
    <property type="entry name" value="Serine/threonine-protein kinase 31"/>
    <property type="match status" value="3"/>
</dbReference>
<dbReference type="FunCoup" id="A0A3P8XZF4">
    <property type="interactions" value="669"/>
</dbReference>
<dbReference type="STRING" id="8010.ENSELUP00000009828"/>
<evidence type="ECO:0000259" key="2">
    <source>
        <dbReference type="PROSITE" id="PS50304"/>
    </source>
</evidence>
<reference evidence="3" key="2">
    <citation type="submission" date="2020-02" db="EMBL/GenBank/DDBJ databases">
        <title>Esox lucius (northern pike) genome, fEsoLuc1, primary haplotype.</title>
        <authorList>
            <person name="Myers G."/>
            <person name="Karagic N."/>
            <person name="Meyer A."/>
            <person name="Pippel M."/>
            <person name="Reichard M."/>
            <person name="Winkler S."/>
            <person name="Tracey A."/>
            <person name="Sims Y."/>
            <person name="Howe K."/>
            <person name="Rhie A."/>
            <person name="Formenti G."/>
            <person name="Durbin R."/>
            <person name="Fedrigo O."/>
            <person name="Jarvis E.D."/>
        </authorList>
    </citation>
    <scope>NUCLEOTIDE SEQUENCE [LARGE SCALE GENOMIC DNA]</scope>
</reference>
<dbReference type="GO" id="GO:0033391">
    <property type="term" value="C:chromatoid body"/>
    <property type="evidence" value="ECO:0007669"/>
    <property type="project" value="Ensembl"/>
</dbReference>
<evidence type="ECO:0000256" key="1">
    <source>
        <dbReference type="SAM" id="MobiDB-lite"/>
    </source>
</evidence>
<dbReference type="Gene3D" id="2.30.30.140">
    <property type="match status" value="6"/>
</dbReference>
<accession>A0A3P8XZF4</accession>
<dbReference type="GO" id="GO:0032019">
    <property type="term" value="C:mitochondrial cloud"/>
    <property type="evidence" value="ECO:0007669"/>
    <property type="project" value="Ensembl"/>
</dbReference>
<dbReference type="Gene3D" id="2.40.50.90">
    <property type="match status" value="7"/>
</dbReference>
<dbReference type="CDD" id="cd20379">
    <property type="entry name" value="Tudor_dTUD-like"/>
    <property type="match status" value="1"/>
</dbReference>
<dbReference type="PANTHER" id="PTHR22948:SF15">
    <property type="entry name" value="TUDOR DOMAIN-CONTAINING PROTEIN 6"/>
    <property type="match status" value="1"/>
</dbReference>
<dbReference type="OMA" id="FKEQMFP"/>
<gene>
    <name evidence="3" type="primary">TDRD6</name>
</gene>
<dbReference type="InterPro" id="IPR002999">
    <property type="entry name" value="Tudor"/>
</dbReference>
<dbReference type="OrthoDB" id="9989103at2759"/>
<dbReference type="InterPro" id="IPR035437">
    <property type="entry name" value="SNase_OB-fold_sf"/>
</dbReference>
<dbReference type="PROSITE" id="PS50304">
    <property type="entry name" value="TUDOR"/>
    <property type="match status" value="6"/>
</dbReference>
<reference evidence="3" key="4">
    <citation type="submission" date="2025-09" db="UniProtKB">
        <authorList>
            <consortium name="Ensembl"/>
        </authorList>
    </citation>
    <scope>IDENTIFICATION</scope>
</reference>
<protein>
    <recommendedName>
        <fullName evidence="2">Tudor domain-containing protein</fullName>
    </recommendedName>
</protein>
<reference evidence="4" key="1">
    <citation type="journal article" date="2014" name="PLoS ONE">
        <title>The genome and linkage map of the northern pike (Esox lucius): conserved synteny revealed between the salmonid sister group and the Neoteleostei.</title>
        <authorList>
            <person name="Rondeau E.B."/>
            <person name="Minkley D.R."/>
            <person name="Leong J.S."/>
            <person name="Messmer A.M."/>
            <person name="Jantzen J.R."/>
            <person name="von Schalburg K.R."/>
            <person name="Lemon C."/>
            <person name="Bird N.H."/>
            <person name="Koop B.F."/>
        </authorList>
    </citation>
    <scope>NUCLEOTIDE SEQUENCE</scope>
</reference>
<feature type="domain" description="Tudor" evidence="2">
    <location>
        <begin position="1494"/>
        <end position="1552"/>
    </location>
</feature>
<dbReference type="SUPFAM" id="SSF63748">
    <property type="entry name" value="Tudor/PWWP/MBT"/>
    <property type="match status" value="8"/>
</dbReference>
<dbReference type="PANTHER" id="PTHR22948">
    <property type="entry name" value="TUDOR DOMAIN CONTAINING PROTEIN"/>
    <property type="match status" value="1"/>
</dbReference>
<dbReference type="Ensembl" id="ENSELUT00000003174.3">
    <property type="protein sequence ID" value="ENSELUP00000009828.2"/>
    <property type="gene ID" value="ENSELUG00000010350.3"/>
</dbReference>
<dbReference type="Pfam" id="PF00567">
    <property type="entry name" value="TUDOR"/>
    <property type="match status" value="6"/>
</dbReference>
<dbReference type="SMART" id="SM00333">
    <property type="entry name" value="TUDOR"/>
    <property type="match status" value="8"/>
</dbReference>
<name>A0A3P8XZF4_ESOLU</name>
<dbReference type="Proteomes" id="UP000265140">
    <property type="component" value="Chromosome 18"/>
</dbReference>
<proteinExistence type="predicted"/>
<evidence type="ECO:0000313" key="4">
    <source>
        <dbReference type="Proteomes" id="UP000265140"/>
    </source>
</evidence>
<evidence type="ECO:0000313" key="3">
    <source>
        <dbReference type="Ensembl" id="ENSELUP00000009828.2"/>
    </source>
</evidence>
<dbReference type="GO" id="GO:1905879">
    <property type="term" value="P:regulation of oogenesis"/>
    <property type="evidence" value="ECO:0007669"/>
    <property type="project" value="Ensembl"/>
</dbReference>
<dbReference type="InParanoid" id="A0A3P8XZF4"/>
<dbReference type="GeneID" id="105028090"/>
<keyword evidence="4" id="KW-1185">Reference proteome</keyword>
<dbReference type="InterPro" id="IPR047445">
    <property type="entry name" value="Tudor_TDRD6_rpt2"/>
</dbReference>
<organism evidence="3 4">
    <name type="scientific">Esox lucius</name>
    <name type="common">Northern pike</name>
    <dbReference type="NCBI Taxonomy" id="8010"/>
    <lineage>
        <taxon>Eukaryota</taxon>
        <taxon>Metazoa</taxon>
        <taxon>Chordata</taxon>
        <taxon>Craniata</taxon>
        <taxon>Vertebrata</taxon>
        <taxon>Euteleostomi</taxon>
        <taxon>Actinopterygii</taxon>
        <taxon>Neopterygii</taxon>
        <taxon>Teleostei</taxon>
        <taxon>Protacanthopterygii</taxon>
        <taxon>Esociformes</taxon>
        <taxon>Esocidae</taxon>
        <taxon>Esox</taxon>
    </lineage>
</organism>
<dbReference type="CDD" id="cd20421">
    <property type="entry name" value="Tudor_TDRD6_rpt2"/>
    <property type="match status" value="1"/>
</dbReference>
<sequence>MDKMCSIPGLPTPGSNISVFITRVNLDPQCELVELWGRFAQDRKVEYQHLRKEIQFPRETFRELEGDPGDMCLVQVYETWYRARIVSKRGSSYTVFLIDEGRMLGATSSVLAWGQKEFFHLPPELEFCVLSNVLPLSTENRWSPMALEFLKSLCGKTVDAFVQDVLVPHRTFLLDIPFITRQMHEMGFAKKLNTEKFKFHVLHTLQRGASNSTESLQTTSIRNVHEQIEKQQHYLYPELQTETVETVIVTEVTNPLRIFCQLKVFSQELKKLTEQITQHYEGRLAACIARPQTLGSPCASRGSDGRWYRSVLQQVFPAKNVVEVLHVDYGKKQFVQVENIRPLATDFFRMPVVTYVCSLHGILDKGVGWTAAQIEYLKSLLLNRTVIAKFEYQSLSEGVHYVTLYGDENTNINNLFGKKEKCLLDSASASNPDGKVNQKTAPPCSGDPKKVQTKYPAEDLLVNSSHVAVVQHVENPSEFWIQTNTYADEFDEMMNDLADLYSNSVGAGVVECPQVGLYCAGRSQDNSFYRATVSEINGNKVKVFFVDYGNTEIIDRFNLRVLPDEFKVLPGLACKCRLAGIEPKDGTWSRNATDFFIKTIADKILDLHVTARSHGSYIVQLTDLSAQGERDAGKLLCSAGFAEKFDSSIPPRKAFTGPVIAPTTQNPHAISYVFRSSGSPQDLSTSNCTVKESRTPFKEYLFPIGSSFEVTVSYIESPNDFWCQLAQNSNHLKWLMQDIQKHYAVTQFGQPLEAACVARHPDNGMWYRALVIQKHATMHVDVLFIDYGQTKRVSVRDLRAIDPKFLQLKGQAFRCSLYNLIHPASHTTEWTEEAVAQFQNFVDNATTEHGMLKCTIYAVMYDAQKVVFNVVDLQTPFQSVCGLMVHKGFANRAPAKNAPSSLFRLETYYYSTHNIKTGSEEEVIVTSVNSVNHFYCQLKRNSDTIKGLSESVNTLCHQLEMTNCPQTFGTVCFAKYMDGEWYRAQIKCTNPTILVHFVDYGDTLEVQKSDLLPIPIEASEIMSVPVQAVQCGLSDIPGEVPSVVNSWFETSMTDRNFRALVVAKEPGGKLLVELYDDKMQVNAKIKEKFNLEMHSKEQVIIQSCRPQALEPKPRFTPKKVLRTDEDSLKCEKLPRVHNRIPYETQAALRRPNEKVNLKSVETTNQGELNVQTETKYSHDANSSPSENRKKIVVPKANANCLPKLIDLPSKSVKPGLVADVFISHCNSPQSFFVQLIEEEAEIFSLVEKLNDGQSTAASIQTKDLCQGDLVNAVFPEDYSWYRAVVREILENQMALVEFVDFGNTATVSVSEMCRLDKNFLEIPRFSIHCCLCGVLTVESKLKLDPKVVSNFKESVGIIGSKRLGCMFVKQSGSVWEVSLVDGDKAITCNFSPSVPTDTLDLLPENTDQEAEECNQKSTLTNLPPKCNLLVNVMTACYSEPEISEGQSLEVYASTINGPESFWCQSADSDKLDKITEVVVEAEKAVASTFIDTETLCTGSPCIAQFEDDEQWYRAKVLRKDGDTLYILFVDYGNESAVNMKDVRPVPALLIDIPPQAFWCQLEGFDLSQGSWDDTASDQLSQLIMDKLLHLTVLRVSSQEEVGITCFVKVKCEEEVINYTMKQYWKSSIGNRDKTSEDKLNPTEEALSYDMSSLADELQLVEKKAAVLDSPLKKQNENFKDHDTDDPQACNETHEEVVDGDSFYEQQVSVITQVTDNVEEDVDLINFQEKYCLDYGNTASVVNELVEEKQSKTTEIHEQKTVTRSTNSAVKAPKEGIETMSTIICEGPSDAGLECVSDSGDSSEIRVATSQMYTDRSGSASVVKKSISLDDFESQLYIDEDFEISLSNIDESQDDIYEEVFKICAEPVVESEKSKKAVLEEIETKDKELFTLIEDFENIKEESGIQDEAEGHCAILPEPVLEFSKLYSVEQTFPLGSSCFVWSSAKKSWCNAKIVKIFEDSIKVLLLDDDTEMVVDPHSIFQLPTEPEQIGDVDVSSWNPGSERDKHVSDPIETDGCEDAITGDHHSNAFSEGLLVEVDHEIIDSCKTFVAMSTKPEKIHQLENSHPVCAPLEEFSDVPKKQLIDIGQANDAVLSVSTQEKDDVMLEEDMSCHGDLTSDLIKDCTDHRAESEKNIFAEVVSSAPPQEKEDPGESTCPNKDCLVNINVVEFTEHGALTLEDIKLEFTPSAPTQDMLKDDVLLEDETYSPIKNSAEVVMSHVMHLTLRVEEKSDDDIIFVSETLSTQELQ</sequence>
<dbReference type="Bgee" id="ENSELUG00000010350">
    <property type="expression patterns" value="Expressed in ovary and 4 other cell types or tissues"/>
</dbReference>
<feature type="region of interest" description="Disordered" evidence="1">
    <location>
        <begin position="430"/>
        <end position="449"/>
    </location>
</feature>
<feature type="domain" description="Tudor" evidence="2">
    <location>
        <begin position="512"/>
        <end position="569"/>
    </location>
</feature>
<dbReference type="GO" id="GO:0007283">
    <property type="term" value="P:spermatogenesis"/>
    <property type="evidence" value="ECO:0007669"/>
    <property type="project" value="Ensembl"/>
</dbReference>
<feature type="domain" description="Tudor" evidence="2">
    <location>
        <begin position="1263"/>
        <end position="1322"/>
    </location>
</feature>
<reference evidence="3" key="3">
    <citation type="submission" date="2025-08" db="UniProtKB">
        <authorList>
            <consortium name="Ensembl"/>
        </authorList>
    </citation>
    <scope>IDENTIFICATION</scope>
</reference>
<dbReference type="GO" id="GO:1903863">
    <property type="term" value="P:P granule assembly"/>
    <property type="evidence" value="ECO:0007669"/>
    <property type="project" value="Ensembl"/>
</dbReference>
<dbReference type="SUPFAM" id="SSF50199">
    <property type="entry name" value="Staphylococcal nuclease"/>
    <property type="match status" value="1"/>
</dbReference>
<dbReference type="InterPro" id="IPR050621">
    <property type="entry name" value="Tudor_domain_containing"/>
</dbReference>
<feature type="domain" description="Tudor" evidence="2">
    <location>
        <begin position="291"/>
        <end position="350"/>
    </location>
</feature>
<dbReference type="GeneTree" id="ENSGT00940000159049"/>
<dbReference type="GO" id="GO:0043186">
    <property type="term" value="C:P granule"/>
    <property type="evidence" value="ECO:0007669"/>
    <property type="project" value="Ensembl"/>
</dbReference>
<dbReference type="RefSeq" id="XP_010898871.2">
    <property type="nucleotide sequence ID" value="XM_010900569.4"/>
</dbReference>